<evidence type="ECO:0000256" key="3">
    <source>
        <dbReference type="ARBA" id="ARBA00023163"/>
    </source>
</evidence>
<name>A0ABQ6YXA0_9ENTE</name>
<feature type="domain" description="Cyclic nucleotide-binding" evidence="4">
    <location>
        <begin position="5"/>
        <end position="107"/>
    </location>
</feature>
<dbReference type="Pfam" id="PF00027">
    <property type="entry name" value="cNMP_binding"/>
    <property type="match status" value="1"/>
</dbReference>
<protein>
    <submittedName>
        <fullName evidence="5">Cyclic nucleotide-binding protein</fullName>
    </submittedName>
</protein>
<evidence type="ECO:0000313" key="5">
    <source>
        <dbReference type="EMBL" id="KAF1302442.1"/>
    </source>
</evidence>
<dbReference type="Gene3D" id="2.60.120.10">
    <property type="entry name" value="Jelly Rolls"/>
    <property type="match status" value="1"/>
</dbReference>
<dbReference type="SUPFAM" id="SSF46785">
    <property type="entry name" value="Winged helix' DNA-binding domain"/>
    <property type="match status" value="1"/>
</dbReference>
<dbReference type="InterPro" id="IPR050397">
    <property type="entry name" value="Env_Response_Regulators"/>
</dbReference>
<dbReference type="InterPro" id="IPR000595">
    <property type="entry name" value="cNMP-bd_dom"/>
</dbReference>
<keyword evidence="6" id="KW-1185">Reference proteome</keyword>
<dbReference type="Pfam" id="PF13545">
    <property type="entry name" value="HTH_Crp_2"/>
    <property type="match status" value="1"/>
</dbReference>
<dbReference type="PROSITE" id="PS50042">
    <property type="entry name" value="CNMP_BINDING_3"/>
    <property type="match status" value="1"/>
</dbReference>
<dbReference type="RefSeq" id="WP_161902841.1">
    <property type="nucleotide sequence ID" value="NZ_MAEL01000052.1"/>
</dbReference>
<dbReference type="CDD" id="cd00038">
    <property type="entry name" value="CAP_ED"/>
    <property type="match status" value="1"/>
</dbReference>
<organism evidence="5 6">
    <name type="scientific">Candidatus Enterococcus willemsii</name>
    <dbReference type="NCBI Taxonomy" id="1857215"/>
    <lineage>
        <taxon>Bacteria</taxon>
        <taxon>Bacillati</taxon>
        <taxon>Bacillota</taxon>
        <taxon>Bacilli</taxon>
        <taxon>Lactobacillales</taxon>
        <taxon>Enterococcaceae</taxon>
        <taxon>Enterococcus</taxon>
    </lineage>
</organism>
<proteinExistence type="predicted"/>
<comment type="caution">
    <text evidence="5">The sequence shown here is derived from an EMBL/GenBank/DDBJ whole genome shotgun (WGS) entry which is preliminary data.</text>
</comment>
<keyword evidence="3" id="KW-0804">Transcription</keyword>
<evidence type="ECO:0000313" key="6">
    <source>
        <dbReference type="Proteomes" id="UP000782705"/>
    </source>
</evidence>
<dbReference type="PANTHER" id="PTHR24567">
    <property type="entry name" value="CRP FAMILY TRANSCRIPTIONAL REGULATORY PROTEIN"/>
    <property type="match status" value="1"/>
</dbReference>
<dbReference type="InterPro" id="IPR036390">
    <property type="entry name" value="WH_DNA-bd_sf"/>
</dbReference>
<sequence>MKKIAYEDYQSTDKNQLPDYFTEELLAHASIFTFQKNERIQIEGRPLDYLFYIIEGKVKILKTQANGRQMILQFLSAGDFIGELTVVQAETETKDVVARGQTICLGIPIHHATSLQNNIAFLQTISQYIGKKLLLRMEHLTENQTYPLAYRLVDLLLTVAVSDRYEEKQTEIAEYLGVSYRHLLYTMKQLKEAGFIEKDTSGYRIHRQKLLAYRQTFER</sequence>
<dbReference type="SMART" id="SM00100">
    <property type="entry name" value="cNMP"/>
    <property type="match status" value="1"/>
</dbReference>
<accession>A0ABQ6YXA0</accession>
<keyword evidence="1" id="KW-0805">Transcription regulation</keyword>
<reference evidence="5 6" key="1">
    <citation type="submission" date="2016-06" db="EMBL/GenBank/DDBJ databases">
        <title>Four novel species of enterococci isolated from chicken manure.</title>
        <authorList>
            <person name="Van Tyne D."/>
        </authorList>
    </citation>
    <scope>NUCLEOTIDE SEQUENCE [LARGE SCALE GENOMIC DNA]</scope>
    <source>
        <strain evidence="5 6">CU12B</strain>
    </source>
</reference>
<dbReference type="SUPFAM" id="SSF51206">
    <property type="entry name" value="cAMP-binding domain-like"/>
    <property type="match status" value="1"/>
</dbReference>
<dbReference type="PANTHER" id="PTHR24567:SF26">
    <property type="entry name" value="REGULATORY PROTEIN YEIL"/>
    <property type="match status" value="1"/>
</dbReference>
<dbReference type="NCBIfam" id="NF007707">
    <property type="entry name" value="PRK10402.1"/>
    <property type="match status" value="1"/>
</dbReference>
<evidence type="ECO:0000256" key="1">
    <source>
        <dbReference type="ARBA" id="ARBA00023015"/>
    </source>
</evidence>
<evidence type="ECO:0000256" key="2">
    <source>
        <dbReference type="ARBA" id="ARBA00023125"/>
    </source>
</evidence>
<evidence type="ECO:0000259" key="4">
    <source>
        <dbReference type="PROSITE" id="PS50042"/>
    </source>
</evidence>
<dbReference type="InterPro" id="IPR014710">
    <property type="entry name" value="RmlC-like_jellyroll"/>
</dbReference>
<dbReference type="EMBL" id="MAEL01000052">
    <property type="protein sequence ID" value="KAF1302442.1"/>
    <property type="molecule type" value="Genomic_DNA"/>
</dbReference>
<dbReference type="Proteomes" id="UP000782705">
    <property type="component" value="Unassembled WGS sequence"/>
</dbReference>
<gene>
    <name evidence="5" type="ORF">BAU17_09315</name>
</gene>
<keyword evidence="2" id="KW-0238">DNA-binding</keyword>
<dbReference type="InterPro" id="IPR012318">
    <property type="entry name" value="HTH_CRP"/>
</dbReference>
<dbReference type="InterPro" id="IPR018490">
    <property type="entry name" value="cNMP-bd_dom_sf"/>
</dbReference>